<dbReference type="Proteomes" id="UP000183788">
    <property type="component" value="Unassembled WGS sequence"/>
</dbReference>
<reference evidence="2 4" key="1">
    <citation type="submission" date="2016-11" db="EMBL/GenBank/DDBJ databases">
        <authorList>
            <person name="Jaros S."/>
            <person name="Januszkiewicz K."/>
            <person name="Wedrychowicz H."/>
        </authorList>
    </citation>
    <scope>NUCLEOTIDE SEQUENCE [LARGE SCALE GENOMIC DNA]</scope>
    <source>
        <strain evidence="2 4">DSM 784</strain>
    </source>
</reference>
<reference evidence="3 5" key="2">
    <citation type="submission" date="2023-11" db="EMBL/GenBank/DDBJ databases">
        <title>MicrobeMod: A computational toolkit for identifying prokaryotic methylation and restriction-modification with nanopore sequencing.</title>
        <authorList>
            <person name="Crits-Christoph A."/>
            <person name="Kang S.C."/>
            <person name="Lee H."/>
            <person name="Ostrov N."/>
        </authorList>
    </citation>
    <scope>NUCLEOTIDE SEQUENCE [LARGE SCALE GENOMIC DNA]</scope>
    <source>
        <strain evidence="3 5">ATCC 23090</strain>
    </source>
</reference>
<accession>A0A1K1T1C1</accession>
<evidence type="ECO:0000313" key="3">
    <source>
        <dbReference type="EMBL" id="WQG90420.1"/>
    </source>
</evidence>
<keyword evidence="5" id="KW-1185">Reference proteome</keyword>
<evidence type="ECO:0000259" key="1">
    <source>
        <dbReference type="Pfam" id="PF24390"/>
    </source>
</evidence>
<feature type="domain" description="PRTase-CE" evidence="1">
    <location>
        <begin position="27"/>
        <end position="338"/>
    </location>
</feature>
<evidence type="ECO:0000313" key="2">
    <source>
        <dbReference type="EMBL" id="SFW90326.1"/>
    </source>
</evidence>
<organism evidence="2 4">
    <name type="scientific">Chitinophaga sancti</name>
    <dbReference type="NCBI Taxonomy" id="1004"/>
    <lineage>
        <taxon>Bacteria</taxon>
        <taxon>Pseudomonadati</taxon>
        <taxon>Bacteroidota</taxon>
        <taxon>Chitinophagia</taxon>
        <taxon>Chitinophagales</taxon>
        <taxon>Chitinophagaceae</taxon>
        <taxon>Chitinophaga</taxon>
    </lineage>
</organism>
<sequence length="346" mass="40267">MLGDLSKKISTILNDYENNRMTEEHVVKWVCQFDEADRVFILEELSIIFEKTYLTKDECKNFLKVAINYLTKTYGYSSGEELMVNTVILDLQKDGKSQKELIDLLGEVLQENYNMTLDNCGQTHSHYLYLDDVLATGNTLFTNLCNWLKSSNAHNAAITNYEYIKQKDIKVSLCFTCLHSWGANNTEYRLMMEFDDKIKKYIKFSRAYEIENNAKAYNSKLNLMIPIADQPNEIKAYLTSLDADKYEDRAYRKEGTPISETLFSSAANRIRLENIFLRKGIEILSQVKTLTVKQIRPLGYTIKSHKTFGLGTMFFTYRNIPNNCPIVFWWGNNWYPLFNLKNRGNS</sequence>
<evidence type="ECO:0000313" key="5">
    <source>
        <dbReference type="Proteomes" id="UP001326715"/>
    </source>
</evidence>
<proteinExistence type="predicted"/>
<name>A0A1K1T1C1_9BACT</name>
<dbReference type="RefSeq" id="WP_072366566.1">
    <property type="nucleotide sequence ID" value="NZ_CP139972.1"/>
</dbReference>
<gene>
    <name evidence="2" type="ORF">SAMN05661012_06593</name>
    <name evidence="3" type="ORF">SR876_02855</name>
</gene>
<dbReference type="Proteomes" id="UP001326715">
    <property type="component" value="Chromosome"/>
</dbReference>
<protein>
    <recommendedName>
        <fullName evidence="1">PRTase-CE domain-containing protein</fullName>
    </recommendedName>
</protein>
<dbReference type="OrthoDB" id="7753492at2"/>
<evidence type="ECO:0000313" key="4">
    <source>
        <dbReference type="Proteomes" id="UP000183788"/>
    </source>
</evidence>
<dbReference type="EMBL" id="CP140154">
    <property type="protein sequence ID" value="WQG90420.1"/>
    <property type="molecule type" value="Genomic_DNA"/>
</dbReference>
<dbReference type="EMBL" id="FPIZ01000047">
    <property type="protein sequence ID" value="SFW90326.1"/>
    <property type="molecule type" value="Genomic_DNA"/>
</dbReference>
<dbReference type="Pfam" id="PF24390">
    <property type="entry name" value="PRTase-CE"/>
    <property type="match status" value="1"/>
</dbReference>
<dbReference type="InterPro" id="IPR056920">
    <property type="entry name" value="PRTase-CE"/>
</dbReference>
<dbReference type="AlphaFoldDB" id="A0A1K1T1C1"/>